<name>A0AAW2ZND3_9EUKA</name>
<accession>A0AAW2ZND3</accession>
<gene>
    <name evidence="13" type="ORF">AKO1_001711</name>
    <name evidence="14" type="ORF">AKO1_006554</name>
</gene>
<evidence type="ECO:0000256" key="9">
    <source>
        <dbReference type="ARBA" id="ARBA00051693"/>
    </source>
</evidence>
<dbReference type="EMBL" id="JAOPGA020001652">
    <property type="protein sequence ID" value="KAL0490199.1"/>
    <property type="molecule type" value="Genomic_DNA"/>
</dbReference>
<dbReference type="InterPro" id="IPR008271">
    <property type="entry name" value="Ser/Thr_kinase_AS"/>
</dbReference>
<evidence type="ECO:0000256" key="5">
    <source>
        <dbReference type="ARBA" id="ARBA00038035"/>
    </source>
</evidence>
<keyword evidence="4 10" id="KW-0067">ATP-binding</keyword>
<evidence type="ECO:0000256" key="4">
    <source>
        <dbReference type="ARBA" id="ARBA00022840"/>
    </source>
</evidence>
<evidence type="ECO:0000313" key="13">
    <source>
        <dbReference type="EMBL" id="KAL0479702.1"/>
    </source>
</evidence>
<dbReference type="GO" id="GO:0004708">
    <property type="term" value="F:MAP kinase kinase activity"/>
    <property type="evidence" value="ECO:0007669"/>
    <property type="project" value="UniProtKB-EC"/>
</dbReference>
<comment type="catalytic activity">
    <reaction evidence="8">
        <text>L-threonyl-[protein] + ATP = O-phospho-L-threonyl-[protein] + ADP + H(+)</text>
        <dbReference type="Rhea" id="RHEA:46608"/>
        <dbReference type="Rhea" id="RHEA-COMP:11060"/>
        <dbReference type="Rhea" id="RHEA-COMP:11605"/>
        <dbReference type="ChEBI" id="CHEBI:15378"/>
        <dbReference type="ChEBI" id="CHEBI:30013"/>
        <dbReference type="ChEBI" id="CHEBI:30616"/>
        <dbReference type="ChEBI" id="CHEBI:61977"/>
        <dbReference type="ChEBI" id="CHEBI:456216"/>
        <dbReference type="EC" id="2.7.12.2"/>
    </reaction>
</comment>
<sequence>MDDDVYLARSNTFFDETFASNDLFASATFDDGMNITPSTTGSTPDTSIMNLFGHVEDTSPDVPSKQIHSKLCQETSEKMLKTSSPRVKKIIKQNKNVKKKVTKFKPTNLVLASEADPIDTAQNKKLDLYNCDDANGDDQRDAFSQQNYMISTHGSFVTDDLRISSSGISELIASQTQSQPSLNSPPRVSYTTLDSPVKRNSPRAPKVFDHRRKSKEIRYENLKEISVLGQGASGSVMLVKDVNGQQYAKKSITIGYNVQTKLISTEVKALHKCRDCQYVIKFYDAFYRDDKIHLILEFMNGNSLESLLKEKKQIPENVLRFMTIQILKGLHYLHNKRIVHRDFKPANVLVNKQGDVKISDFGLTGIFSRKATSKQIQDQQIASAPHYGTRNPMVWNTCQGTILYMSPERIREQPHSFNSDVWSLGITLAELRMGTYPFFHHSSYFDIIEEIKKLEKAPIVLPENTFSPAFDSFIKSCIVVDPSKRPSSSQLLAHHWICDAEDEFDEKEQKQIIEQWMNTVQM</sequence>
<comment type="catalytic activity">
    <reaction evidence="9">
        <text>L-tyrosyl-[protein] + ATP = O-phospho-L-tyrosyl-[protein] + ADP + H(+)</text>
        <dbReference type="Rhea" id="RHEA:10596"/>
        <dbReference type="Rhea" id="RHEA-COMP:10136"/>
        <dbReference type="Rhea" id="RHEA-COMP:20101"/>
        <dbReference type="ChEBI" id="CHEBI:15378"/>
        <dbReference type="ChEBI" id="CHEBI:30616"/>
        <dbReference type="ChEBI" id="CHEBI:46858"/>
        <dbReference type="ChEBI" id="CHEBI:61978"/>
        <dbReference type="ChEBI" id="CHEBI:456216"/>
        <dbReference type="EC" id="2.7.12.2"/>
    </reaction>
</comment>
<dbReference type="Gene3D" id="3.30.200.20">
    <property type="entry name" value="Phosphorylase Kinase, domain 1"/>
    <property type="match status" value="1"/>
</dbReference>
<dbReference type="PANTHER" id="PTHR48013">
    <property type="entry name" value="DUAL SPECIFICITY MITOGEN-ACTIVATED PROTEIN KINASE KINASE 5-RELATED"/>
    <property type="match status" value="1"/>
</dbReference>
<dbReference type="PANTHER" id="PTHR48013:SF9">
    <property type="entry name" value="DUAL SPECIFICITY MITOGEN-ACTIVATED PROTEIN KINASE KINASE 5"/>
    <property type="match status" value="1"/>
</dbReference>
<dbReference type="PROSITE" id="PS00107">
    <property type="entry name" value="PROTEIN_KINASE_ATP"/>
    <property type="match status" value="1"/>
</dbReference>
<evidence type="ECO:0000313" key="15">
    <source>
        <dbReference type="Proteomes" id="UP001431209"/>
    </source>
</evidence>
<dbReference type="PROSITE" id="PS50011">
    <property type="entry name" value="PROTEIN_KINASE_DOM"/>
    <property type="match status" value="1"/>
</dbReference>
<feature type="compositionally biased region" description="Polar residues" evidence="11">
    <location>
        <begin position="174"/>
        <end position="194"/>
    </location>
</feature>
<comment type="similarity">
    <text evidence="5">Belongs to the protein kinase superfamily. STE Ser/Thr protein kinase family. MAP kinase kinase subfamily.</text>
</comment>
<comment type="caution">
    <text evidence="14">The sequence shown here is derived from an EMBL/GenBank/DDBJ whole genome shotgun (WGS) entry which is preliminary data.</text>
</comment>
<keyword evidence="1" id="KW-0808">Transferase</keyword>
<evidence type="ECO:0000256" key="2">
    <source>
        <dbReference type="ARBA" id="ARBA00022741"/>
    </source>
</evidence>
<keyword evidence="15" id="KW-1185">Reference proteome</keyword>
<evidence type="ECO:0000256" key="10">
    <source>
        <dbReference type="PROSITE-ProRule" id="PRU10141"/>
    </source>
</evidence>
<keyword evidence="3 14" id="KW-0418">Kinase</keyword>
<evidence type="ECO:0000256" key="3">
    <source>
        <dbReference type="ARBA" id="ARBA00022777"/>
    </source>
</evidence>
<dbReference type="AlphaFoldDB" id="A0AAW2ZND3"/>
<evidence type="ECO:0000256" key="6">
    <source>
        <dbReference type="ARBA" id="ARBA00038999"/>
    </source>
</evidence>
<dbReference type="InterPro" id="IPR011009">
    <property type="entry name" value="Kinase-like_dom_sf"/>
</dbReference>
<organism evidence="14 15">
    <name type="scientific">Acrasis kona</name>
    <dbReference type="NCBI Taxonomy" id="1008807"/>
    <lineage>
        <taxon>Eukaryota</taxon>
        <taxon>Discoba</taxon>
        <taxon>Heterolobosea</taxon>
        <taxon>Tetramitia</taxon>
        <taxon>Eutetramitia</taxon>
        <taxon>Acrasidae</taxon>
        <taxon>Acrasis</taxon>
    </lineage>
</organism>
<dbReference type="EMBL" id="JAOPGA020000587">
    <property type="protein sequence ID" value="KAL0479702.1"/>
    <property type="molecule type" value="Genomic_DNA"/>
</dbReference>
<evidence type="ECO:0000256" key="11">
    <source>
        <dbReference type="SAM" id="MobiDB-lite"/>
    </source>
</evidence>
<reference evidence="14 15" key="1">
    <citation type="submission" date="2024-03" db="EMBL/GenBank/DDBJ databases">
        <title>The Acrasis kona genome and developmental transcriptomes reveal deep origins of eukaryotic multicellular pathways.</title>
        <authorList>
            <person name="Sheikh S."/>
            <person name="Fu C.-J."/>
            <person name="Brown M.W."/>
            <person name="Baldauf S.L."/>
        </authorList>
    </citation>
    <scope>NUCLEOTIDE SEQUENCE [LARGE SCALE GENOMIC DNA]</scope>
    <source>
        <strain evidence="14 15">ATCC MYA-3509</strain>
    </source>
</reference>
<feature type="domain" description="Protein kinase" evidence="12">
    <location>
        <begin position="222"/>
        <end position="497"/>
    </location>
</feature>
<dbReference type="GO" id="GO:0005524">
    <property type="term" value="F:ATP binding"/>
    <property type="evidence" value="ECO:0007669"/>
    <property type="project" value="UniProtKB-UniRule"/>
</dbReference>
<evidence type="ECO:0000256" key="7">
    <source>
        <dbReference type="ARBA" id="ARBA00049014"/>
    </source>
</evidence>
<dbReference type="InterPro" id="IPR017441">
    <property type="entry name" value="Protein_kinase_ATP_BS"/>
</dbReference>
<dbReference type="EC" id="2.7.12.2" evidence="6"/>
<dbReference type="InterPro" id="IPR000719">
    <property type="entry name" value="Prot_kinase_dom"/>
</dbReference>
<dbReference type="Gene3D" id="1.10.510.10">
    <property type="entry name" value="Transferase(Phosphotransferase) domain 1"/>
    <property type="match status" value="1"/>
</dbReference>
<dbReference type="PROSITE" id="PS00108">
    <property type="entry name" value="PROTEIN_KINASE_ST"/>
    <property type="match status" value="1"/>
</dbReference>
<dbReference type="Proteomes" id="UP001431209">
    <property type="component" value="Unassembled WGS sequence"/>
</dbReference>
<feature type="binding site" evidence="10">
    <location>
        <position position="250"/>
    </location>
    <ligand>
        <name>ATP</name>
        <dbReference type="ChEBI" id="CHEBI:30616"/>
    </ligand>
</feature>
<dbReference type="SUPFAM" id="SSF56112">
    <property type="entry name" value="Protein kinase-like (PK-like)"/>
    <property type="match status" value="1"/>
</dbReference>
<evidence type="ECO:0000256" key="1">
    <source>
        <dbReference type="ARBA" id="ARBA00022679"/>
    </source>
</evidence>
<evidence type="ECO:0000256" key="8">
    <source>
        <dbReference type="ARBA" id="ARBA00049299"/>
    </source>
</evidence>
<protein>
    <recommendedName>
        <fullName evidence="6">mitogen-activated protein kinase kinase</fullName>
        <ecNumber evidence="6">2.7.12.2</ecNumber>
    </recommendedName>
</protein>
<proteinExistence type="inferred from homology"/>
<evidence type="ECO:0000313" key="14">
    <source>
        <dbReference type="EMBL" id="KAL0490199.1"/>
    </source>
</evidence>
<feature type="region of interest" description="Disordered" evidence="11">
    <location>
        <begin position="174"/>
        <end position="204"/>
    </location>
</feature>
<dbReference type="Pfam" id="PF00069">
    <property type="entry name" value="Pkinase"/>
    <property type="match status" value="1"/>
</dbReference>
<keyword evidence="2 10" id="KW-0547">Nucleotide-binding</keyword>
<evidence type="ECO:0000259" key="12">
    <source>
        <dbReference type="PROSITE" id="PS50011"/>
    </source>
</evidence>
<comment type="catalytic activity">
    <reaction evidence="7">
        <text>L-seryl-[protein] + ATP = O-phospho-L-seryl-[protein] + ADP + H(+)</text>
        <dbReference type="Rhea" id="RHEA:17989"/>
        <dbReference type="Rhea" id="RHEA-COMP:9863"/>
        <dbReference type="Rhea" id="RHEA-COMP:11604"/>
        <dbReference type="ChEBI" id="CHEBI:15378"/>
        <dbReference type="ChEBI" id="CHEBI:29999"/>
        <dbReference type="ChEBI" id="CHEBI:30616"/>
        <dbReference type="ChEBI" id="CHEBI:83421"/>
        <dbReference type="ChEBI" id="CHEBI:456216"/>
        <dbReference type="EC" id="2.7.12.2"/>
    </reaction>
</comment>